<evidence type="ECO:0000259" key="4">
    <source>
        <dbReference type="PROSITE" id="PS50958"/>
    </source>
</evidence>
<reference evidence="5" key="3">
    <citation type="submission" date="2025-09" db="UniProtKB">
        <authorList>
            <consortium name="Ensembl"/>
        </authorList>
    </citation>
    <scope>IDENTIFICATION</scope>
</reference>
<dbReference type="InterPro" id="IPR036024">
    <property type="entry name" value="Somatomedin_B-like_dom_sf"/>
</dbReference>
<dbReference type="InterPro" id="IPR001212">
    <property type="entry name" value="Somatomedin_B_dom"/>
</dbReference>
<dbReference type="GO" id="GO:0046872">
    <property type="term" value="F:metal ion binding"/>
    <property type="evidence" value="ECO:0007669"/>
    <property type="project" value="InterPro"/>
</dbReference>
<dbReference type="Pfam" id="PF01663">
    <property type="entry name" value="Phosphodiest"/>
    <property type="match status" value="1"/>
</dbReference>
<keyword evidence="2" id="KW-1015">Disulfide bond</keyword>
<organism evidence="5 6">
    <name type="scientific">Ciona savignyi</name>
    <name type="common">Pacific transparent sea squirt</name>
    <dbReference type="NCBI Taxonomy" id="51511"/>
    <lineage>
        <taxon>Eukaryota</taxon>
        <taxon>Metazoa</taxon>
        <taxon>Chordata</taxon>
        <taxon>Tunicata</taxon>
        <taxon>Ascidiacea</taxon>
        <taxon>Phlebobranchia</taxon>
        <taxon>Cionidae</taxon>
        <taxon>Ciona</taxon>
    </lineage>
</organism>
<dbReference type="Ensembl" id="ENSCSAVT00000006299.1">
    <property type="protein sequence ID" value="ENSCSAVP00000006221.1"/>
    <property type="gene ID" value="ENSCSAVG00000003709.1"/>
</dbReference>
<evidence type="ECO:0000256" key="3">
    <source>
        <dbReference type="ARBA" id="ARBA00023180"/>
    </source>
</evidence>
<dbReference type="OMA" id="YLPKWAD"/>
<dbReference type="PROSITE" id="PS50958">
    <property type="entry name" value="SMB_2"/>
    <property type="match status" value="2"/>
</dbReference>
<dbReference type="InterPro" id="IPR002591">
    <property type="entry name" value="Phosphodiest/P_Trfase"/>
</dbReference>
<dbReference type="SUPFAM" id="SSF53649">
    <property type="entry name" value="Alkaline phosphatase-like"/>
    <property type="match status" value="1"/>
</dbReference>
<dbReference type="CDD" id="cd16018">
    <property type="entry name" value="Enpp"/>
    <property type="match status" value="1"/>
</dbReference>
<dbReference type="PROSITE" id="PS00524">
    <property type="entry name" value="SMB_1"/>
    <property type="match status" value="1"/>
</dbReference>
<dbReference type="GeneTree" id="ENSGT00940000167529"/>
<dbReference type="STRING" id="51511.ENSCSAVP00000006221"/>
<dbReference type="SUPFAM" id="SSF90188">
    <property type="entry name" value="Somatomedin B domain"/>
    <property type="match status" value="2"/>
</dbReference>
<dbReference type="eggNOG" id="KOG2645">
    <property type="taxonomic scope" value="Eukaryota"/>
</dbReference>
<feature type="domain" description="SMB" evidence="4">
    <location>
        <begin position="41"/>
        <end position="83"/>
    </location>
</feature>
<dbReference type="Gene3D" id="3.40.570.10">
    <property type="entry name" value="Extracellular Endonuclease, subunit A"/>
    <property type="match status" value="1"/>
</dbReference>
<dbReference type="GO" id="GO:0003676">
    <property type="term" value="F:nucleic acid binding"/>
    <property type="evidence" value="ECO:0007669"/>
    <property type="project" value="InterPro"/>
</dbReference>
<dbReference type="InterPro" id="IPR017850">
    <property type="entry name" value="Alkaline_phosphatase_core_sf"/>
</dbReference>
<reference evidence="6" key="1">
    <citation type="submission" date="2003-08" db="EMBL/GenBank/DDBJ databases">
        <authorList>
            <person name="Birren B."/>
            <person name="Nusbaum C."/>
            <person name="Abebe A."/>
            <person name="Abouelleil A."/>
            <person name="Adekoya E."/>
            <person name="Ait-zahra M."/>
            <person name="Allen N."/>
            <person name="Allen T."/>
            <person name="An P."/>
            <person name="Anderson M."/>
            <person name="Anderson S."/>
            <person name="Arachchi H."/>
            <person name="Armbruster J."/>
            <person name="Bachantsang P."/>
            <person name="Baldwin J."/>
            <person name="Barry A."/>
            <person name="Bayul T."/>
            <person name="Blitshsteyn B."/>
            <person name="Bloom T."/>
            <person name="Blye J."/>
            <person name="Boguslavskiy L."/>
            <person name="Borowsky M."/>
            <person name="Boukhgalter B."/>
            <person name="Brunache A."/>
            <person name="Butler J."/>
            <person name="Calixte N."/>
            <person name="Calvo S."/>
            <person name="Camarata J."/>
            <person name="Campo K."/>
            <person name="Chang J."/>
            <person name="Cheshatsang Y."/>
            <person name="Citroen M."/>
            <person name="Collymore A."/>
            <person name="Considine T."/>
            <person name="Cook A."/>
            <person name="Cooke P."/>
            <person name="Corum B."/>
            <person name="Cuomo C."/>
            <person name="David R."/>
            <person name="Dawoe T."/>
            <person name="Degray S."/>
            <person name="Dodge S."/>
            <person name="Dooley K."/>
            <person name="Dorje P."/>
            <person name="Dorjee K."/>
            <person name="Dorris L."/>
            <person name="Duffey N."/>
            <person name="Dupes A."/>
            <person name="Elkins T."/>
            <person name="Engels R."/>
            <person name="Erickson J."/>
            <person name="Farina A."/>
            <person name="Faro S."/>
            <person name="Ferreira P."/>
            <person name="Fischer H."/>
            <person name="Fitzgerald M."/>
            <person name="Foley K."/>
            <person name="Gage D."/>
            <person name="Galagan J."/>
            <person name="Gearin G."/>
            <person name="Gnerre S."/>
            <person name="Gnirke A."/>
            <person name="Goyette A."/>
            <person name="Graham J."/>
            <person name="Grandbois E."/>
            <person name="Gyaltsen K."/>
            <person name="Hafez N."/>
            <person name="Hagopian D."/>
            <person name="Hagos B."/>
            <person name="Hall J."/>
            <person name="Hatcher B."/>
            <person name="Heller A."/>
            <person name="Higgins H."/>
            <person name="Honan T."/>
            <person name="Horn A."/>
            <person name="Houde N."/>
            <person name="Hughes L."/>
            <person name="Hulme W."/>
            <person name="Husby E."/>
            <person name="Iliev I."/>
            <person name="Jaffe D."/>
            <person name="Jones C."/>
            <person name="Kamal M."/>
            <person name="Kamat A."/>
            <person name="Kamvysselis M."/>
            <person name="Karlsson E."/>
            <person name="Kells C."/>
            <person name="Kieu A."/>
            <person name="Kisner P."/>
            <person name="Kodira C."/>
            <person name="Kulbokas E."/>
            <person name="Labutti K."/>
            <person name="Lama D."/>
            <person name="Landers T."/>
            <person name="Leger J."/>
            <person name="Levine S."/>
            <person name="Lewis D."/>
            <person name="Lewis T."/>
            <person name="Lindblad-toh K."/>
            <person name="Liu X."/>
            <person name="Lokyitsang T."/>
            <person name="Lokyitsang Y."/>
            <person name="Lucien O."/>
            <person name="Lui A."/>
            <person name="Ma L.J."/>
            <person name="Mabbitt R."/>
            <person name="Macdonald J."/>
            <person name="Maclean C."/>
            <person name="Major J."/>
            <person name="Manning J."/>
            <person name="Marabella R."/>
            <person name="Maru K."/>
            <person name="Matthews C."/>
            <person name="Mauceli E."/>
            <person name="Mccarthy M."/>
            <person name="Mcdonough S."/>
            <person name="Mcghee T."/>
            <person name="Meldrim J."/>
            <person name="Meneus L."/>
            <person name="Mesirov J."/>
            <person name="Mihalev A."/>
            <person name="Mihova T."/>
            <person name="Mikkelsen T."/>
            <person name="Mlenga V."/>
            <person name="Moru K."/>
            <person name="Mozes J."/>
            <person name="Mulrain L."/>
            <person name="Munson G."/>
            <person name="Naylor J."/>
            <person name="Newes C."/>
            <person name="Nguyen C."/>
            <person name="Nguyen N."/>
            <person name="Nguyen T."/>
            <person name="Nicol R."/>
            <person name="Nielsen C."/>
            <person name="Nizzari M."/>
            <person name="Norbu C."/>
            <person name="Norbu N."/>
            <person name="O'donnell P."/>
            <person name="Okoawo O."/>
            <person name="O'leary S."/>
            <person name="Omotosho B."/>
            <person name="O'neill K."/>
            <person name="Osman S."/>
            <person name="Parker S."/>
            <person name="Perrin D."/>
            <person name="Phunkhang P."/>
            <person name="Piqani B."/>
            <person name="Purcell S."/>
            <person name="Rachupka T."/>
            <person name="Ramasamy U."/>
            <person name="Rameau R."/>
            <person name="Ray V."/>
            <person name="Raymond C."/>
            <person name="Retta R."/>
            <person name="Richardson S."/>
            <person name="Rise C."/>
            <person name="Rodriguez J."/>
            <person name="Rogers J."/>
            <person name="Rogov P."/>
            <person name="Rutman M."/>
            <person name="Schupbach R."/>
            <person name="Seaman C."/>
            <person name="Settipalli S."/>
            <person name="Sharpe T."/>
            <person name="Sheridan J."/>
            <person name="Sherpa N."/>
            <person name="Shi J."/>
            <person name="Smirnov S."/>
            <person name="Smith C."/>
            <person name="Sougnez C."/>
            <person name="Spencer B."/>
            <person name="Stalker J."/>
            <person name="Stange-thomann N."/>
            <person name="Stavropoulos S."/>
            <person name="Stetson K."/>
            <person name="Stone C."/>
            <person name="Stone S."/>
            <person name="Stubbs M."/>
            <person name="Talamas J."/>
            <person name="Tchuinga P."/>
            <person name="Tenzing P."/>
            <person name="Tesfaye S."/>
            <person name="Theodore J."/>
            <person name="Thoulutsang Y."/>
            <person name="Topham K."/>
            <person name="Towey S."/>
            <person name="Tsamla T."/>
            <person name="Tsomo N."/>
            <person name="Vallee D."/>
            <person name="Vassiliev H."/>
            <person name="Venkataraman V."/>
            <person name="Vinson J."/>
            <person name="Vo A."/>
            <person name="Wade C."/>
            <person name="Wang S."/>
            <person name="Wangchuk T."/>
            <person name="Wangdi T."/>
            <person name="Whittaker C."/>
            <person name="Wilkinson J."/>
            <person name="Wu Y."/>
            <person name="Wyman D."/>
            <person name="Yadav S."/>
            <person name="Yang S."/>
            <person name="Yang X."/>
            <person name="Yeager S."/>
            <person name="Yee E."/>
            <person name="Young G."/>
            <person name="Zainoun J."/>
            <person name="Zembeck L."/>
            <person name="Zimmer A."/>
            <person name="Zody M."/>
            <person name="Lander E."/>
        </authorList>
    </citation>
    <scope>NUCLEOTIDE SEQUENCE [LARGE SCALE GENOMIC DNA]</scope>
</reference>
<keyword evidence="1" id="KW-0378">Hydrolase</keyword>
<proteinExistence type="predicted"/>
<accession>H2YLL9</accession>
<dbReference type="PANTHER" id="PTHR10151:SF114">
    <property type="entry name" value="ECTONUCLEOTIDE PYROPHOSPHATASE_PHOSPHODIESTERASE C27A7.3"/>
    <property type="match status" value="1"/>
</dbReference>
<dbReference type="PANTHER" id="PTHR10151">
    <property type="entry name" value="ECTONUCLEOTIDE PYROPHOSPHATASE/PHOSPHODIESTERASE"/>
    <property type="match status" value="1"/>
</dbReference>
<evidence type="ECO:0000256" key="2">
    <source>
        <dbReference type="ARBA" id="ARBA00023157"/>
    </source>
</evidence>
<name>H2YLL9_CIOSA</name>
<dbReference type="SUPFAM" id="SSF54060">
    <property type="entry name" value="His-Me finger endonucleases"/>
    <property type="match status" value="1"/>
</dbReference>
<dbReference type="Gene3D" id="3.40.720.10">
    <property type="entry name" value="Alkaline Phosphatase, subunit A"/>
    <property type="match status" value="1"/>
</dbReference>
<evidence type="ECO:0000313" key="5">
    <source>
        <dbReference type="Ensembl" id="ENSCSAVP00000006221.1"/>
    </source>
</evidence>
<dbReference type="Pfam" id="PF01033">
    <property type="entry name" value="Somatomedin_B"/>
    <property type="match status" value="2"/>
</dbReference>
<dbReference type="Proteomes" id="UP000007875">
    <property type="component" value="Unassembled WGS sequence"/>
</dbReference>
<dbReference type="InterPro" id="IPR044925">
    <property type="entry name" value="His-Me_finger_sf"/>
</dbReference>
<keyword evidence="6" id="KW-1185">Reference proteome</keyword>
<dbReference type="InterPro" id="IPR044929">
    <property type="entry name" value="DNA/RNA_non-sp_Endonuclease_sf"/>
</dbReference>
<keyword evidence="3" id="KW-0325">Glycoprotein</keyword>
<reference evidence="5" key="2">
    <citation type="submission" date="2025-08" db="UniProtKB">
        <authorList>
            <consortium name="Ensembl"/>
        </authorList>
    </citation>
    <scope>IDENTIFICATION</scope>
</reference>
<sequence>SCVQRCSEQHDSTVTCKCDDQCLGYNNCCDDYEAECNPITTCKGRCDETSKPSGAICSCDSECTKYKNCCDDYADICSGDELPWVEEPCATAAEMKCPAGFDKPPVILFSIDGFQAEYIYRSQTPNIWKLATCGVHAPYMRSVTPTSTFPNHYSMATGLYPESHGIVSNTMYDHDHQEKFNIGNPNDFHPFWWGGEPIWVTTSNQGLKSATYFWVGSDVNITRYPDYYYVFDGSVPNEERMYQALDWLDLPPQDRPSFIALYMDIVDHAGHSYGPNSPEVNTELAEADRIISILMNGLKLRGLQNCVNIIMVADHGMTEISCDRKTSVEDYGVNLDNVFFKSGAFSRVGKSSDRSKWDLFDAQQTYEDMRCKRDQTHWHAYLKHGYVPTRYHYTNNARIDDVIIAMDDQWISEGRKGSYTSCNGGTHGYDNEYRSMHALFAAHGPGFKRDYNTTVPFENIEIYNLVSELLDLTPAPNNGTTGSLNHVLITPKDIQAEITTEVPDTCPYPDYDIAESKLGCTYCQSLVFESICVRYVYHSATRSNKFLNISSAIHDANMPYGRPEVTETDTAAFCLLTQSDYVTAYDFTKNIPRYVSFTLQDIPRNLFTPTTCTRPDIRVPLVETTPCSDYSSPDVSPVFLYHPALSNYLAVYDATVTSNTVPMYKSTAEIWGYMSRVLADWSGKYGGINVIAGPAFDYNYDSLPDSQATILANGTFLNNDIISTPIPTHFFLVVSRCANVDQIQKCILSPSMLEVQSFIIPNFAESPCLFCSQPSSLQNTSDWIPKTVKEHVARIRDVELLTGISFLPTWTHSQNANQETRIEATRLRLRLPQFDSQW</sequence>
<dbReference type="InterPro" id="IPR020821">
    <property type="entry name" value="ENPP1-3/EXOG-like_nuc-like"/>
</dbReference>
<evidence type="ECO:0000256" key="1">
    <source>
        <dbReference type="ARBA" id="ARBA00022801"/>
    </source>
</evidence>
<dbReference type="SMART" id="SM00477">
    <property type="entry name" value="NUC"/>
    <property type="match status" value="1"/>
</dbReference>
<feature type="domain" description="SMB" evidence="4">
    <location>
        <begin position="1"/>
        <end position="40"/>
    </location>
</feature>
<dbReference type="Gene3D" id="4.10.410.20">
    <property type="match status" value="2"/>
</dbReference>
<dbReference type="InParanoid" id="H2YLL9"/>
<dbReference type="GO" id="GO:0016787">
    <property type="term" value="F:hydrolase activity"/>
    <property type="evidence" value="ECO:0007669"/>
    <property type="project" value="UniProtKB-KW"/>
</dbReference>
<protein>
    <recommendedName>
        <fullName evidence="4">SMB domain-containing protein</fullName>
    </recommendedName>
</protein>
<dbReference type="AlphaFoldDB" id="H2YLL9"/>
<dbReference type="SMART" id="SM00201">
    <property type="entry name" value="SO"/>
    <property type="match status" value="2"/>
</dbReference>
<evidence type="ECO:0000313" key="6">
    <source>
        <dbReference type="Proteomes" id="UP000007875"/>
    </source>
</evidence>